<dbReference type="EMBL" id="CAAALY010066849">
    <property type="protein sequence ID" value="VEL24273.1"/>
    <property type="molecule type" value="Genomic_DNA"/>
</dbReference>
<sequence length="116" mass="11836">MFIVAVCPVASVTSDVAELFVSACRQAGSIRHAKFPLSNSSGRLSSLTQVAPSPGVAGSASSVLPDLTPASCRVMTSGLGQASCPGTGGRHTRLIGRFKVDARAALPRPRGQATRS</sequence>
<gene>
    <name evidence="1" type="ORF">PXEA_LOCUS17713</name>
</gene>
<evidence type="ECO:0000313" key="1">
    <source>
        <dbReference type="EMBL" id="VEL24273.1"/>
    </source>
</evidence>
<dbReference type="AlphaFoldDB" id="A0A3S5AHZ1"/>
<keyword evidence="2" id="KW-1185">Reference proteome</keyword>
<dbReference type="Proteomes" id="UP000784294">
    <property type="component" value="Unassembled WGS sequence"/>
</dbReference>
<organism evidence="1 2">
    <name type="scientific">Protopolystoma xenopodis</name>
    <dbReference type="NCBI Taxonomy" id="117903"/>
    <lineage>
        <taxon>Eukaryota</taxon>
        <taxon>Metazoa</taxon>
        <taxon>Spiralia</taxon>
        <taxon>Lophotrochozoa</taxon>
        <taxon>Platyhelminthes</taxon>
        <taxon>Monogenea</taxon>
        <taxon>Polyopisthocotylea</taxon>
        <taxon>Polystomatidea</taxon>
        <taxon>Polystomatidae</taxon>
        <taxon>Protopolystoma</taxon>
    </lineage>
</organism>
<proteinExistence type="predicted"/>
<protein>
    <submittedName>
        <fullName evidence="1">Uncharacterized protein</fullName>
    </submittedName>
</protein>
<name>A0A3S5AHZ1_9PLAT</name>
<reference evidence="1" key="1">
    <citation type="submission" date="2018-11" db="EMBL/GenBank/DDBJ databases">
        <authorList>
            <consortium name="Pathogen Informatics"/>
        </authorList>
    </citation>
    <scope>NUCLEOTIDE SEQUENCE</scope>
</reference>
<accession>A0A3S5AHZ1</accession>
<comment type="caution">
    <text evidence="1">The sequence shown here is derived from an EMBL/GenBank/DDBJ whole genome shotgun (WGS) entry which is preliminary data.</text>
</comment>
<evidence type="ECO:0000313" key="2">
    <source>
        <dbReference type="Proteomes" id="UP000784294"/>
    </source>
</evidence>